<evidence type="ECO:0000313" key="3">
    <source>
        <dbReference type="Proteomes" id="UP001210120"/>
    </source>
</evidence>
<protein>
    <submittedName>
        <fullName evidence="2">CDP-alcohol phosphatidyltransferase family protein</fullName>
    </submittedName>
</protein>
<reference evidence="2" key="1">
    <citation type="submission" date="2022-12" db="EMBL/GenBank/DDBJ databases">
        <title>Genomic Characterization of Candidatus Phytoplasma sacchari in China.</title>
        <authorList>
            <person name="Zhang R.-Y."/>
        </authorList>
    </citation>
    <scope>NUCLEOTIDE SEQUENCE [LARGE SCALE GENOMIC DNA]</scope>
    <source>
        <strain evidence="2">SCWL1</strain>
    </source>
</reference>
<feature type="transmembrane region" description="Helical" evidence="1">
    <location>
        <begin position="192"/>
        <end position="210"/>
    </location>
</feature>
<keyword evidence="1" id="KW-0812">Transmembrane</keyword>
<feature type="transmembrane region" description="Helical" evidence="1">
    <location>
        <begin position="222"/>
        <end position="243"/>
    </location>
</feature>
<accession>A0ABY7M1T3</accession>
<dbReference type="EMBL" id="CP115156">
    <property type="protein sequence ID" value="WBL31629.1"/>
    <property type="molecule type" value="Genomic_DNA"/>
</dbReference>
<feature type="transmembrane region" description="Helical" evidence="1">
    <location>
        <begin position="34"/>
        <end position="53"/>
    </location>
</feature>
<organism evidence="2 3">
    <name type="scientific">Candidatus Phytoplasma sacchari</name>
    <dbReference type="NCBI Taxonomy" id="2609813"/>
    <lineage>
        <taxon>Bacteria</taxon>
        <taxon>Bacillati</taxon>
        <taxon>Mycoplasmatota</taxon>
        <taxon>Mollicutes</taxon>
        <taxon>Acholeplasmatales</taxon>
        <taxon>Acholeplasmataceae</taxon>
        <taxon>Candidatus Phytoplasma</taxon>
        <taxon>16SrXI (Rice yellow dwarf group)</taxon>
    </lineage>
</organism>
<feature type="transmembrane region" description="Helical" evidence="1">
    <location>
        <begin position="5"/>
        <end position="28"/>
    </location>
</feature>
<dbReference type="Gene3D" id="1.20.120.1760">
    <property type="match status" value="1"/>
</dbReference>
<keyword evidence="1" id="KW-1133">Transmembrane helix</keyword>
<sequence length="244" mass="28730">MFLGLYNYTVFLTYLNLLSGFSGISLTIYNDNFVYASIFLSISGILDVFDGFISRCKKKRSVTEKKYGVQIDSLADIISFGILPILIGWSFLKSEYINNNSFIFYFLSSLDIFKVFFLFCSSFYLLSVLIRLAHFNVISEIDKEKDFKKYYTGVPVTFSSIIFPFLVLLQIISKKYCSKKIFFSFFSYYIRIYPIFYLFLIILLSFLFIFDKIKIKKQKNIFFLVSISIFFLILIFAICYFMKV</sequence>
<dbReference type="InterPro" id="IPR043130">
    <property type="entry name" value="CDP-OH_PTrfase_TM_dom"/>
</dbReference>
<name>A0ABY7M1T3_9MOLU</name>
<keyword evidence="1" id="KW-0472">Membrane</keyword>
<feature type="transmembrane region" description="Helical" evidence="1">
    <location>
        <begin position="74"/>
        <end position="92"/>
    </location>
</feature>
<feature type="transmembrane region" description="Helical" evidence="1">
    <location>
        <begin position="112"/>
        <end position="130"/>
    </location>
</feature>
<proteinExistence type="predicted"/>
<dbReference type="Proteomes" id="UP001210120">
    <property type="component" value="Chromosome"/>
</dbReference>
<feature type="transmembrane region" description="Helical" evidence="1">
    <location>
        <begin position="150"/>
        <end position="172"/>
    </location>
</feature>
<dbReference type="Pfam" id="PF01066">
    <property type="entry name" value="CDP-OH_P_transf"/>
    <property type="match status" value="1"/>
</dbReference>
<evidence type="ECO:0000313" key="2">
    <source>
        <dbReference type="EMBL" id="WBL31629.1"/>
    </source>
</evidence>
<evidence type="ECO:0000256" key="1">
    <source>
        <dbReference type="SAM" id="Phobius"/>
    </source>
</evidence>
<gene>
    <name evidence="2" type="ORF">O7R10_01020</name>
</gene>
<keyword evidence="3" id="KW-1185">Reference proteome</keyword>
<dbReference type="InterPro" id="IPR000462">
    <property type="entry name" value="CDP-OH_P_trans"/>
</dbReference>